<comment type="similarity">
    <text evidence="3 15">Belongs to the very long-chain fatty acids dehydratase HACD family.</text>
</comment>
<feature type="transmembrane region" description="Helical" evidence="15">
    <location>
        <begin position="32"/>
        <end position="53"/>
    </location>
</feature>
<dbReference type="eggNOG" id="KOG3187">
    <property type="taxonomic scope" value="Eukaryota"/>
</dbReference>
<dbReference type="STRING" id="8090.ENSORLP00000013809"/>
<dbReference type="PANTHER" id="PTHR11035">
    <property type="entry name" value="VERY-LONG-CHAIN (3R)-3-HYDROXYACYL-COA DEHYDRATASE"/>
    <property type="match status" value="1"/>
</dbReference>
<accession>H2M5S6</accession>
<comment type="catalytic activity">
    <reaction evidence="14">
        <text>a very-long-chain (3R)-3-hydroxyacyl-CoA = a very-long-chain (2E)-enoyl-CoA + H2O</text>
        <dbReference type="Rhea" id="RHEA:45812"/>
        <dbReference type="ChEBI" id="CHEBI:15377"/>
        <dbReference type="ChEBI" id="CHEBI:83728"/>
        <dbReference type="ChEBI" id="CHEBI:85440"/>
        <dbReference type="EC" id="4.2.1.134"/>
    </reaction>
    <physiologicalReaction direction="left-to-right" evidence="14">
        <dbReference type="Rhea" id="RHEA:45813"/>
    </physiologicalReaction>
</comment>
<organism evidence="16 17">
    <name type="scientific">Oryzias latipes</name>
    <name type="common">Japanese rice fish</name>
    <name type="synonym">Japanese killifish</name>
    <dbReference type="NCBI Taxonomy" id="8090"/>
    <lineage>
        <taxon>Eukaryota</taxon>
        <taxon>Metazoa</taxon>
        <taxon>Chordata</taxon>
        <taxon>Craniata</taxon>
        <taxon>Vertebrata</taxon>
        <taxon>Euteleostomi</taxon>
        <taxon>Actinopterygii</taxon>
        <taxon>Neopterygii</taxon>
        <taxon>Teleostei</taxon>
        <taxon>Neoteleostei</taxon>
        <taxon>Acanthomorphata</taxon>
        <taxon>Ovalentaria</taxon>
        <taxon>Atherinomorphae</taxon>
        <taxon>Beloniformes</taxon>
        <taxon>Adrianichthyidae</taxon>
        <taxon>Oryziinae</taxon>
        <taxon>Oryzias</taxon>
    </lineage>
</organism>
<keyword evidence="17" id="KW-1185">Reference proteome</keyword>
<evidence type="ECO:0000256" key="8">
    <source>
        <dbReference type="ARBA" id="ARBA00022989"/>
    </source>
</evidence>
<reference evidence="16 17" key="1">
    <citation type="journal article" date="2007" name="Nature">
        <title>The medaka draft genome and insights into vertebrate genome evolution.</title>
        <authorList>
            <person name="Kasahara M."/>
            <person name="Naruse K."/>
            <person name="Sasaki S."/>
            <person name="Nakatani Y."/>
            <person name="Qu W."/>
            <person name="Ahsan B."/>
            <person name="Yamada T."/>
            <person name="Nagayasu Y."/>
            <person name="Doi K."/>
            <person name="Kasai Y."/>
            <person name="Jindo T."/>
            <person name="Kobayashi D."/>
            <person name="Shimada A."/>
            <person name="Toyoda A."/>
            <person name="Kuroki Y."/>
            <person name="Fujiyama A."/>
            <person name="Sasaki T."/>
            <person name="Shimizu A."/>
            <person name="Asakawa S."/>
            <person name="Shimizu N."/>
            <person name="Hashimoto S."/>
            <person name="Yang J."/>
            <person name="Lee Y."/>
            <person name="Matsushima K."/>
            <person name="Sugano S."/>
            <person name="Sakaizumi M."/>
            <person name="Narita T."/>
            <person name="Ohishi K."/>
            <person name="Haga S."/>
            <person name="Ohta F."/>
            <person name="Nomoto H."/>
            <person name="Nogata K."/>
            <person name="Morishita T."/>
            <person name="Endo T."/>
            <person name="Shin-I T."/>
            <person name="Takeda H."/>
            <person name="Morishita S."/>
            <person name="Kohara Y."/>
        </authorList>
    </citation>
    <scope>NUCLEOTIDE SEQUENCE [LARGE SCALE GENOMIC DNA]</scope>
    <source>
        <strain evidence="16 17">Hd-rR</strain>
    </source>
</reference>
<comment type="function">
    <text evidence="15">Catalyzes the third of the four reactions of the long-chain fatty acids elongation cycle. This endoplasmic reticulum-bound enzymatic process, allows the addition of two carbons to the chain of long- and very long-chain fatty acids/VLCFAs per cycle. This enzyme catalyzes the dehydration of the 3-hydroxyacyl-CoA intermediate into trans-2,3-enoyl-CoA, within each cycle of fatty acid elongation. Thereby, it participates to the production of VLCFAs of different chain lengths that are involved in multiple biological processes as precursors of membrane lipids and lipid mediators.</text>
</comment>
<reference evidence="16" key="3">
    <citation type="submission" date="2025-09" db="UniProtKB">
        <authorList>
            <consortium name="Ensembl"/>
        </authorList>
    </citation>
    <scope>IDENTIFICATION</scope>
    <source>
        <strain evidence="16">Hd-rR</strain>
    </source>
</reference>
<keyword evidence="6 15" id="KW-0812">Transmembrane</keyword>
<evidence type="ECO:0000256" key="2">
    <source>
        <dbReference type="ARBA" id="ARBA00005194"/>
    </source>
</evidence>
<evidence type="ECO:0000256" key="7">
    <source>
        <dbReference type="ARBA" id="ARBA00022832"/>
    </source>
</evidence>
<dbReference type="GO" id="GO:0005789">
    <property type="term" value="C:endoplasmic reticulum membrane"/>
    <property type="evidence" value="ECO:0000318"/>
    <property type="project" value="GO_Central"/>
</dbReference>
<proteinExistence type="inferred from homology"/>
<comment type="caution">
    <text evidence="15">Lacks conserved residue(s) required for the propagation of feature annotation.</text>
</comment>
<keyword evidence="10 15" id="KW-0472">Membrane</keyword>
<evidence type="ECO:0000313" key="17">
    <source>
        <dbReference type="Proteomes" id="UP000001038"/>
    </source>
</evidence>
<keyword evidence="7 15" id="KW-0276">Fatty acid metabolism</keyword>
<dbReference type="GO" id="GO:0018812">
    <property type="term" value="F:3-hydroxyacyl-CoA dehydratase activity"/>
    <property type="evidence" value="ECO:0000318"/>
    <property type="project" value="GO_Central"/>
</dbReference>
<dbReference type="InterPro" id="IPR007482">
    <property type="entry name" value="Tyr_Pase-like_PTPLA"/>
</dbReference>
<comment type="subcellular location">
    <subcellularLocation>
        <location evidence="15">Endoplasmic reticulum membrane</location>
        <topology evidence="15">Multi-pass membrane protein</topology>
    </subcellularLocation>
    <subcellularLocation>
        <location evidence="1">Membrane</location>
        <topology evidence="1">Multi-pass membrane protein</topology>
    </subcellularLocation>
</comment>
<dbReference type="Bgee" id="ENSORLG00000011009">
    <property type="expression patterns" value="Expressed in muscle tissue and 14 other cell types or tissues"/>
</dbReference>
<evidence type="ECO:0000256" key="1">
    <source>
        <dbReference type="ARBA" id="ARBA00004141"/>
    </source>
</evidence>
<dbReference type="GO" id="GO:0030148">
    <property type="term" value="P:sphingolipid biosynthetic process"/>
    <property type="evidence" value="ECO:0000318"/>
    <property type="project" value="GO_Central"/>
</dbReference>
<dbReference type="PANTHER" id="PTHR11035:SF22">
    <property type="entry name" value="VERY-LONG-CHAIN (3R)-3-HYDROXYACYL-COA DEHYDRATASE 1"/>
    <property type="match status" value="1"/>
</dbReference>
<dbReference type="Proteomes" id="UP000001038">
    <property type="component" value="Chromosome 20"/>
</dbReference>
<dbReference type="UniPathway" id="UPA00094"/>
<feature type="transmembrane region" description="Helical" evidence="15">
    <location>
        <begin position="159"/>
        <end position="179"/>
    </location>
</feature>
<evidence type="ECO:0000256" key="4">
    <source>
        <dbReference type="ARBA" id="ARBA00013122"/>
    </source>
</evidence>
<dbReference type="Ensembl" id="ENSORLT00000013810.2">
    <property type="protein sequence ID" value="ENSORLP00000013809.2"/>
    <property type="gene ID" value="ENSORLG00000011009.2"/>
</dbReference>
<evidence type="ECO:0000256" key="5">
    <source>
        <dbReference type="ARBA" id="ARBA00022516"/>
    </source>
</evidence>
<keyword evidence="11 15" id="KW-0275">Fatty acid biosynthesis</keyword>
<keyword evidence="8 15" id="KW-1133">Transmembrane helix</keyword>
<evidence type="ECO:0000256" key="11">
    <source>
        <dbReference type="ARBA" id="ARBA00023160"/>
    </source>
</evidence>
<dbReference type="GO" id="GO:0042761">
    <property type="term" value="P:very long-chain fatty acid biosynthetic process"/>
    <property type="evidence" value="ECO:0000318"/>
    <property type="project" value="GO_Central"/>
</dbReference>
<sequence>MASSEEDGTVEEKENNNKKRTKSALTTAWLTFYNIAMTAGWLVLAMAMLRFYIKKGTHKGLYRSIARTLKFFQTFALVEVGHCAIGIVRTSVIVTGVQVCSRIFMVWLVASSIRQIQNEESVILFLVVWTVTEITRYSYYTFKLLNHLPYFVKWARYNFFIVLYPLGVIGELLSIYAALPFVRRSGMYSMRLPNKYNVSFDYYYCLIIVMLSYIPRKETVCLEPTVLELLQTNFSCKTHLTHFKGSKLAVRIRSINTKVIGTISSISENYAPSMKCYVLYFFGRVCDSFV</sequence>
<dbReference type="InParanoid" id="H2M5S6"/>
<name>H2M5S6_ORYLA</name>
<keyword evidence="12 15" id="KW-0456">Lyase</keyword>
<evidence type="ECO:0000256" key="9">
    <source>
        <dbReference type="ARBA" id="ARBA00023098"/>
    </source>
</evidence>
<evidence type="ECO:0000256" key="3">
    <source>
        <dbReference type="ARBA" id="ARBA00007811"/>
    </source>
</evidence>
<reference evidence="16" key="2">
    <citation type="submission" date="2025-08" db="UniProtKB">
        <authorList>
            <consortium name="Ensembl"/>
        </authorList>
    </citation>
    <scope>IDENTIFICATION</scope>
    <source>
        <strain evidence="16">Hd-rR</strain>
    </source>
</reference>
<dbReference type="GeneTree" id="ENSGT00530000062962"/>
<feature type="transmembrane region" description="Helical" evidence="15">
    <location>
        <begin position="122"/>
        <end position="139"/>
    </location>
</feature>
<keyword evidence="9 15" id="KW-0443">Lipid metabolism</keyword>
<dbReference type="GO" id="GO:0102158">
    <property type="term" value="F:very-long-chain (3R)-3-hydroxyacyl-CoA dehydratase activity"/>
    <property type="evidence" value="ECO:0007669"/>
    <property type="project" value="UniProtKB-EC"/>
</dbReference>
<evidence type="ECO:0000256" key="6">
    <source>
        <dbReference type="ARBA" id="ARBA00022692"/>
    </source>
</evidence>
<dbReference type="GO" id="GO:0030497">
    <property type="term" value="P:fatty acid elongation"/>
    <property type="evidence" value="ECO:0000318"/>
    <property type="project" value="GO_Central"/>
</dbReference>
<comment type="catalytic activity">
    <reaction evidence="13">
        <text>(3R)-hydroxyhexadecanoyl-CoA = (2E)-hexadecenoyl-CoA + H2O</text>
        <dbReference type="Rhea" id="RHEA:39159"/>
        <dbReference type="ChEBI" id="CHEBI:15377"/>
        <dbReference type="ChEBI" id="CHEBI:61526"/>
        <dbReference type="ChEBI" id="CHEBI:74278"/>
    </reaction>
    <physiologicalReaction direction="left-to-right" evidence="13">
        <dbReference type="Rhea" id="RHEA:39160"/>
    </physiologicalReaction>
</comment>
<evidence type="ECO:0000256" key="15">
    <source>
        <dbReference type="RuleBase" id="RU363109"/>
    </source>
</evidence>
<evidence type="ECO:0000256" key="12">
    <source>
        <dbReference type="ARBA" id="ARBA00023239"/>
    </source>
</evidence>
<evidence type="ECO:0000256" key="10">
    <source>
        <dbReference type="ARBA" id="ARBA00023136"/>
    </source>
</evidence>
<dbReference type="Pfam" id="PF04387">
    <property type="entry name" value="PTPLA"/>
    <property type="match status" value="1"/>
</dbReference>
<protein>
    <recommendedName>
        <fullName evidence="4 15">Very-long-chain (3R)-3-hydroxyacyl-CoA dehydratase</fullName>
        <ecNumber evidence="4 15">4.2.1.134</ecNumber>
    </recommendedName>
</protein>
<comment type="pathway">
    <text evidence="2 15">Lipid metabolism; fatty acid biosynthesis.</text>
</comment>
<keyword evidence="5 15" id="KW-0444">Lipid biosynthesis</keyword>
<evidence type="ECO:0000313" key="16">
    <source>
        <dbReference type="Ensembl" id="ENSORLP00000013809.2"/>
    </source>
</evidence>
<evidence type="ECO:0000256" key="14">
    <source>
        <dbReference type="ARBA" id="ARBA00023727"/>
    </source>
</evidence>
<dbReference type="AlphaFoldDB" id="H2M5S6"/>
<dbReference type="EC" id="4.2.1.134" evidence="4 15"/>
<gene>
    <name evidence="16" type="primary">HACD1</name>
    <name evidence="16" type="synonym">hacd1</name>
</gene>
<dbReference type="HOGENOM" id="CLU_034302_2_0_1"/>
<dbReference type="FunCoup" id="H2M5S6">
    <property type="interactions" value="873"/>
</dbReference>
<keyword evidence="15" id="KW-0256">Endoplasmic reticulum</keyword>
<evidence type="ECO:0000256" key="13">
    <source>
        <dbReference type="ARBA" id="ARBA00023688"/>
    </source>
</evidence>